<dbReference type="InterPro" id="IPR036388">
    <property type="entry name" value="WH-like_DNA-bd_sf"/>
</dbReference>
<keyword evidence="6" id="KW-1185">Reference proteome</keyword>
<evidence type="ECO:0000313" key="6">
    <source>
        <dbReference type="Proteomes" id="UP000268033"/>
    </source>
</evidence>
<gene>
    <name evidence="5" type="ORF">EDC28_10130</name>
</gene>
<feature type="domain" description="HTH gntR-type" evidence="4">
    <location>
        <begin position="12"/>
        <end position="80"/>
    </location>
</feature>
<reference evidence="5 6" key="1">
    <citation type="submission" date="2018-11" db="EMBL/GenBank/DDBJ databases">
        <title>Genomic Encyclopedia of Type Strains, Phase IV (KMG-IV): sequencing the most valuable type-strain genomes for metagenomic binning, comparative biology and taxonomic classification.</title>
        <authorList>
            <person name="Goeker M."/>
        </authorList>
    </citation>
    <scope>NUCLEOTIDE SEQUENCE [LARGE SCALE GENOMIC DNA]</scope>
    <source>
        <strain evidence="5 6">DSM 21945</strain>
    </source>
</reference>
<protein>
    <submittedName>
        <fullName evidence="5">GntR family transcriptional regulator</fullName>
    </submittedName>
</protein>
<dbReference type="PANTHER" id="PTHR38445">
    <property type="entry name" value="HTH-TYPE TRANSCRIPTIONAL REPRESSOR YTRA"/>
    <property type="match status" value="1"/>
</dbReference>
<dbReference type="InterPro" id="IPR036390">
    <property type="entry name" value="WH_DNA-bd_sf"/>
</dbReference>
<dbReference type="Gene3D" id="1.10.10.10">
    <property type="entry name" value="Winged helix-like DNA-binding domain superfamily/Winged helix DNA-binding domain"/>
    <property type="match status" value="1"/>
</dbReference>
<dbReference type="PROSITE" id="PS50949">
    <property type="entry name" value="HTH_GNTR"/>
    <property type="match status" value="1"/>
</dbReference>
<dbReference type="GO" id="GO:0003700">
    <property type="term" value="F:DNA-binding transcription factor activity"/>
    <property type="evidence" value="ECO:0007669"/>
    <property type="project" value="InterPro"/>
</dbReference>
<dbReference type="AlphaFoldDB" id="A0A3N1PEF0"/>
<keyword evidence="2" id="KW-0238">DNA-binding</keyword>
<comment type="caution">
    <text evidence="5">The sequence shown here is derived from an EMBL/GenBank/DDBJ whole genome shotgun (WGS) entry which is preliminary data.</text>
</comment>
<dbReference type="STRING" id="584787.GCA_001247655_02174"/>
<dbReference type="SUPFAM" id="SSF46785">
    <property type="entry name" value="Winged helix' DNA-binding domain"/>
    <property type="match status" value="1"/>
</dbReference>
<keyword evidence="3" id="KW-0804">Transcription</keyword>
<evidence type="ECO:0000313" key="5">
    <source>
        <dbReference type="EMBL" id="ROQ30344.1"/>
    </source>
</evidence>
<dbReference type="GO" id="GO:0003677">
    <property type="term" value="F:DNA binding"/>
    <property type="evidence" value="ECO:0007669"/>
    <property type="project" value="UniProtKB-KW"/>
</dbReference>
<evidence type="ECO:0000259" key="4">
    <source>
        <dbReference type="PROSITE" id="PS50949"/>
    </source>
</evidence>
<keyword evidence="1" id="KW-0805">Transcription regulation</keyword>
<accession>A0A3N1PEF0</accession>
<organism evidence="5 6">
    <name type="scientific">Gallaecimonas pentaromativorans</name>
    <dbReference type="NCBI Taxonomy" id="584787"/>
    <lineage>
        <taxon>Bacteria</taxon>
        <taxon>Pseudomonadati</taxon>
        <taxon>Pseudomonadota</taxon>
        <taxon>Gammaproteobacteria</taxon>
        <taxon>Enterobacterales</taxon>
        <taxon>Gallaecimonadaceae</taxon>
        <taxon>Gallaecimonas</taxon>
    </lineage>
</organism>
<sequence>MTLFNLNPQSGIPIYRQLYEQVKRLVTAGQLKPGEALPSVRELAVRHSVNPMTISKAYNLLEADGVLVRHRGKPMTVATAVACSPEELLQPLLSQFIQSARQLHLSDAQVIDIVNKGLKKQHD</sequence>
<dbReference type="InterPro" id="IPR000524">
    <property type="entry name" value="Tscrpt_reg_HTH_GntR"/>
</dbReference>
<dbReference type="RefSeq" id="WP_336391472.1">
    <property type="nucleotide sequence ID" value="NZ_RJUL01000001.1"/>
</dbReference>
<evidence type="ECO:0000256" key="3">
    <source>
        <dbReference type="ARBA" id="ARBA00023163"/>
    </source>
</evidence>
<dbReference type="EMBL" id="RJUL01000001">
    <property type="protein sequence ID" value="ROQ30344.1"/>
    <property type="molecule type" value="Genomic_DNA"/>
</dbReference>
<dbReference type="Pfam" id="PF00392">
    <property type="entry name" value="GntR"/>
    <property type="match status" value="1"/>
</dbReference>
<proteinExistence type="predicted"/>
<evidence type="ECO:0000256" key="2">
    <source>
        <dbReference type="ARBA" id="ARBA00023125"/>
    </source>
</evidence>
<dbReference type="SMART" id="SM00345">
    <property type="entry name" value="HTH_GNTR"/>
    <property type="match status" value="1"/>
</dbReference>
<dbReference type="PANTHER" id="PTHR38445:SF7">
    <property type="entry name" value="GNTR-FAMILY TRANSCRIPTIONAL REGULATOR"/>
    <property type="match status" value="1"/>
</dbReference>
<dbReference type="Proteomes" id="UP000268033">
    <property type="component" value="Unassembled WGS sequence"/>
</dbReference>
<dbReference type="CDD" id="cd07377">
    <property type="entry name" value="WHTH_GntR"/>
    <property type="match status" value="1"/>
</dbReference>
<name>A0A3N1PEF0_9GAMM</name>
<evidence type="ECO:0000256" key="1">
    <source>
        <dbReference type="ARBA" id="ARBA00023015"/>
    </source>
</evidence>